<reference evidence="12 13" key="1">
    <citation type="submission" date="2016-07" db="EMBL/GenBank/DDBJ databases">
        <title>Draft genome of the white-rot fungus Obba rivulosa 3A-2.</title>
        <authorList>
            <consortium name="DOE Joint Genome Institute"/>
            <person name="Miettinen O."/>
            <person name="Riley R."/>
            <person name="Acob R."/>
            <person name="Barry K."/>
            <person name="Cullen D."/>
            <person name="De Vries R."/>
            <person name="Hainaut M."/>
            <person name="Hatakka A."/>
            <person name="Henrissat B."/>
            <person name="Hilden K."/>
            <person name="Kuo R."/>
            <person name="Labutti K."/>
            <person name="Lipzen A."/>
            <person name="Makela M.R."/>
            <person name="Sandor L."/>
            <person name="Spatafora J.W."/>
            <person name="Grigoriev I.V."/>
            <person name="Hibbett D.S."/>
        </authorList>
    </citation>
    <scope>NUCLEOTIDE SEQUENCE [LARGE SCALE GENOMIC DNA]</scope>
    <source>
        <strain evidence="12 13">3A-2</strain>
    </source>
</reference>
<keyword evidence="3" id="KW-0813">Transport</keyword>
<evidence type="ECO:0000256" key="6">
    <source>
        <dbReference type="ARBA" id="ARBA00022989"/>
    </source>
</evidence>
<evidence type="ECO:0000256" key="5">
    <source>
        <dbReference type="ARBA" id="ARBA00022737"/>
    </source>
</evidence>
<keyword evidence="4 9" id="KW-0812">Transmembrane</keyword>
<evidence type="ECO:0000256" key="11">
    <source>
        <dbReference type="SAM" id="Phobius"/>
    </source>
</evidence>
<feature type="transmembrane region" description="Helical" evidence="11">
    <location>
        <begin position="1129"/>
        <end position="1151"/>
    </location>
</feature>
<protein>
    <submittedName>
        <fullName evidence="12">Uncharacterized protein</fullName>
    </submittedName>
</protein>
<keyword evidence="8 9" id="KW-0472">Membrane</keyword>
<feature type="repeat" description="Solcar" evidence="9">
    <location>
        <begin position="1128"/>
        <end position="1222"/>
    </location>
</feature>
<dbReference type="Pfam" id="PF00153">
    <property type="entry name" value="Mito_carr"/>
    <property type="match status" value="3"/>
</dbReference>
<evidence type="ECO:0000256" key="8">
    <source>
        <dbReference type="ARBA" id="ARBA00023136"/>
    </source>
</evidence>
<evidence type="ECO:0000256" key="3">
    <source>
        <dbReference type="ARBA" id="ARBA00022448"/>
    </source>
</evidence>
<dbReference type="InterPro" id="IPR018108">
    <property type="entry name" value="MCP_transmembrane"/>
</dbReference>
<organism evidence="12 13">
    <name type="scientific">Obba rivulosa</name>
    <dbReference type="NCBI Taxonomy" id="1052685"/>
    <lineage>
        <taxon>Eukaryota</taxon>
        <taxon>Fungi</taxon>
        <taxon>Dikarya</taxon>
        <taxon>Basidiomycota</taxon>
        <taxon>Agaricomycotina</taxon>
        <taxon>Agaricomycetes</taxon>
        <taxon>Polyporales</taxon>
        <taxon>Gelatoporiaceae</taxon>
        <taxon>Obba</taxon>
    </lineage>
</organism>
<dbReference type="Gene3D" id="1.50.40.10">
    <property type="entry name" value="Mitochondrial carrier domain"/>
    <property type="match status" value="1"/>
</dbReference>
<sequence length="1349" mass="150785">MDTWPADYRQRGEREIQRKKGKGKAEANTPAWDYPLVEPGSLSAATLRREKNSLEWTFLAGNDEGRRLVAKGRPAKVFPGTHVVSSQDRNISISQQADQGAHFLRTVYPHVEIAAELIREEVTNHALQEREHRRHDPYTGNMVQTFNCYNRTRHATTFVAFPAGDRNNELYMSPVTFSKQNGISTKPYATPIRTFGTPIQQIIASGDPFEIDGQKLGTYDVVAQISLLMALIVEPVLGIRTYTATSFYKASPSATPRKSAGPRVNLEEVTRLQRSDVGDRHIVDMLLPPSKEHTAVVVNDAGSVYKCNISHDSEAFHVVYPESPHSDVTDRTWRLAKWVDDGGSLLMNSRIAELLDFRSQSSVLNIFQVPHLGESLTSVESLPDDRLICLTTTQELLWLDARQPGRPLLGIRHGRGFDRSLTVDIRKVAGVPLTFMTSRHNSLVTVYDVSRSSGHLLSLNTPAYALPPVQIHDGRNLGHAFVHGHSPTASREITYFQLSESGSLHLLNLELAESEFKSGAHSDGPEVQLSLEFQALEEQSKSAQMDFGPLGQRDKAEVDLRAAYNELFEAGTEAESADATYDMLERMPNFWQGLDAPIEHVLTTYDIAFRSGPEPEANSRNDLLTQSVLNSVRGYRAMLQGRIPLRQVVRGAPWHMDISPFLRHFDQDIHDKVADTVDALRRYDLLADSDRPAESLRTESEAREQLALDLFLSKDVFAPHRFQRPTDSGLDDAFETMSRAAEVMSLDESGPPPVRFGFLRPVNRASVDHYADGEEKDGPKTSRTDELKLPLGIRLLLSEWEVGTNPREYIYVDPYDASSGPAQIMRRRAQTSRRETGPQSKTPASTLAEPPRVMPIITAAPPVVAATQPFIVDRPRPVATSQTVDIDHRPRMELGSQRPQQSGFTAVSQEVMTSTQAVADFDLQRGRGMGRREQPCPASGGFRVRALKSPLWRAILLYRAPAEHHYHLTLLFVTHNSTRTTIPRANARIWTVTRPVTASYEWGKVELDSLSALRDMPFDYLFDPDARNEYLRRNKAVVCALSASYVSTFAGYPLDSIKSRLQTTKTPITIPKLALLVYREEGLIGFYRGIWIPLMTISFVRAASFTIYTRTKEYFRDHNMLMRNSILHVSATGGISGALSGSLISVFSAPFELVKVRRQLEYSIAASKGVRIAKAPNTLEAVRDIFRTNGLLGLYTGFRLHFARDTLGTALYFLEYDGLRYIMGRDQSGEQGPTPSWLPLHESLIPFMCGSLAGVTSWALIYPLDVVKTKVQQRALAGEPKRGVLETLHRLIRGPDPQAPRPLLLGVARLYRGLCVSALRSVTTHGLLWTFFDLTAGYIDRLPSSKRTS</sequence>
<dbReference type="GO" id="GO:0022857">
    <property type="term" value="F:transmembrane transporter activity"/>
    <property type="evidence" value="ECO:0007669"/>
    <property type="project" value="TreeGrafter"/>
</dbReference>
<dbReference type="EMBL" id="KV722355">
    <property type="protein sequence ID" value="OCH93388.1"/>
    <property type="molecule type" value="Genomic_DNA"/>
</dbReference>
<feature type="repeat" description="Solcar" evidence="9">
    <location>
        <begin position="1031"/>
        <end position="1114"/>
    </location>
</feature>
<dbReference type="PROSITE" id="PS50920">
    <property type="entry name" value="SOLCAR"/>
    <property type="match status" value="3"/>
</dbReference>
<evidence type="ECO:0000256" key="4">
    <source>
        <dbReference type="ARBA" id="ARBA00022692"/>
    </source>
</evidence>
<evidence type="ECO:0000313" key="12">
    <source>
        <dbReference type="EMBL" id="OCH93388.1"/>
    </source>
</evidence>
<evidence type="ECO:0000256" key="10">
    <source>
        <dbReference type="SAM" id="MobiDB-lite"/>
    </source>
</evidence>
<dbReference type="GO" id="GO:0031966">
    <property type="term" value="C:mitochondrial membrane"/>
    <property type="evidence" value="ECO:0007669"/>
    <property type="project" value="UniProtKB-SubCell"/>
</dbReference>
<dbReference type="Proteomes" id="UP000250043">
    <property type="component" value="Unassembled WGS sequence"/>
</dbReference>
<dbReference type="InterPro" id="IPR023395">
    <property type="entry name" value="MCP_dom_sf"/>
</dbReference>
<feature type="transmembrane region" description="Helical" evidence="11">
    <location>
        <begin position="1090"/>
        <end position="1108"/>
    </location>
</feature>
<keyword evidence="7" id="KW-0496">Mitochondrion</keyword>
<dbReference type="InterPro" id="IPR050567">
    <property type="entry name" value="Mitochondrial_Carrier"/>
</dbReference>
<gene>
    <name evidence="12" type="ORF">OBBRIDRAFT_824097</name>
</gene>
<evidence type="ECO:0000256" key="1">
    <source>
        <dbReference type="ARBA" id="ARBA00004225"/>
    </source>
</evidence>
<comment type="subcellular location">
    <subcellularLocation>
        <location evidence="1">Mitochondrion membrane</location>
        <topology evidence="1">Multi-pass membrane protein</topology>
    </subcellularLocation>
</comment>
<proteinExistence type="inferred from homology"/>
<dbReference type="PANTHER" id="PTHR45624:SF9">
    <property type="entry name" value="CARRIER PROTEIN, PUTATIVE (AFU_ORTHOLOGUE AFUA_4G06390)-RELATED"/>
    <property type="match status" value="1"/>
</dbReference>
<evidence type="ECO:0000256" key="9">
    <source>
        <dbReference type="PROSITE-ProRule" id="PRU00282"/>
    </source>
</evidence>
<keyword evidence="6 11" id="KW-1133">Transmembrane helix</keyword>
<feature type="compositionally biased region" description="Basic and acidic residues" evidence="10">
    <location>
        <begin position="8"/>
        <end position="18"/>
    </location>
</feature>
<feature type="region of interest" description="Disordered" evidence="10">
    <location>
        <begin position="821"/>
        <end position="849"/>
    </location>
</feature>
<evidence type="ECO:0000313" key="13">
    <source>
        <dbReference type="Proteomes" id="UP000250043"/>
    </source>
</evidence>
<keyword evidence="5" id="KW-0677">Repeat</keyword>
<comment type="similarity">
    <text evidence="2">Belongs to the mitochondrial carrier (TC 2.A.29) family.</text>
</comment>
<keyword evidence="13" id="KW-1185">Reference proteome</keyword>
<evidence type="ECO:0000256" key="2">
    <source>
        <dbReference type="ARBA" id="ARBA00006375"/>
    </source>
</evidence>
<dbReference type="OrthoDB" id="2382881at2759"/>
<dbReference type="PANTHER" id="PTHR45624">
    <property type="entry name" value="MITOCHONDRIAL BASIC AMINO ACIDS TRANSPORTER-RELATED"/>
    <property type="match status" value="1"/>
</dbReference>
<name>A0A8E2DPI8_9APHY</name>
<feature type="region of interest" description="Disordered" evidence="10">
    <location>
        <begin position="1"/>
        <end position="28"/>
    </location>
</feature>
<evidence type="ECO:0000256" key="7">
    <source>
        <dbReference type="ARBA" id="ARBA00023128"/>
    </source>
</evidence>
<dbReference type="SUPFAM" id="SSF103506">
    <property type="entry name" value="Mitochondrial carrier"/>
    <property type="match status" value="1"/>
</dbReference>
<feature type="repeat" description="Solcar" evidence="9">
    <location>
        <begin position="1241"/>
        <end position="1338"/>
    </location>
</feature>
<accession>A0A8E2DPI8</accession>